<name>A0A437A3N9_ARTFL</name>
<sequence>MQPLQSCPFPSLCLALPANLRQHIRPSISQHAQHTTRFRDSTITALSPSSPAFDIHVPSVSTRLLHPSVPSVGLPVILSSQAELPVVRNEISG</sequence>
<accession>A0A437A3N9</accession>
<comment type="caution">
    <text evidence="1">The sequence shown here is derived from an EMBL/GenBank/DDBJ whole genome shotgun (WGS) entry which is preliminary data.</text>
</comment>
<dbReference type="VEuPathDB" id="FungiDB:DFL_004066"/>
<gene>
    <name evidence="1" type="ORF">DFL_004066</name>
</gene>
<dbReference type="AlphaFoldDB" id="A0A437A3N9"/>
<evidence type="ECO:0000313" key="1">
    <source>
        <dbReference type="EMBL" id="RVD85758.1"/>
    </source>
</evidence>
<proteinExistence type="predicted"/>
<keyword evidence="2" id="KW-1185">Reference proteome</keyword>
<protein>
    <submittedName>
        <fullName evidence="1">Uncharacterized protein</fullName>
    </submittedName>
</protein>
<evidence type="ECO:0000313" key="2">
    <source>
        <dbReference type="Proteomes" id="UP000283090"/>
    </source>
</evidence>
<organism evidence="1 2">
    <name type="scientific">Arthrobotrys flagrans</name>
    <name type="common">Nematode-trapping fungus</name>
    <name type="synonym">Trichothecium flagrans</name>
    <dbReference type="NCBI Taxonomy" id="97331"/>
    <lineage>
        <taxon>Eukaryota</taxon>
        <taxon>Fungi</taxon>
        <taxon>Dikarya</taxon>
        <taxon>Ascomycota</taxon>
        <taxon>Pezizomycotina</taxon>
        <taxon>Orbiliomycetes</taxon>
        <taxon>Orbiliales</taxon>
        <taxon>Orbiliaceae</taxon>
        <taxon>Arthrobotrys</taxon>
    </lineage>
</organism>
<dbReference type="EMBL" id="SAEB01000006">
    <property type="protein sequence ID" value="RVD85758.1"/>
    <property type="molecule type" value="Genomic_DNA"/>
</dbReference>
<dbReference type="GeneID" id="93586377"/>
<dbReference type="Proteomes" id="UP000283090">
    <property type="component" value="Unassembled WGS sequence"/>
</dbReference>
<dbReference type="RefSeq" id="XP_067491302.1">
    <property type="nucleotide sequence ID" value="XM_067633099.1"/>
</dbReference>
<reference evidence="1 2" key="1">
    <citation type="submission" date="2019-01" db="EMBL/GenBank/DDBJ databases">
        <title>Intercellular communication is required for trap formation in the nematode-trapping fungus Duddingtonia flagrans.</title>
        <authorList>
            <person name="Youssar L."/>
            <person name="Wernet V."/>
            <person name="Hensel N."/>
            <person name="Hildebrandt H.-G."/>
            <person name="Fischer R."/>
        </authorList>
    </citation>
    <scope>NUCLEOTIDE SEQUENCE [LARGE SCALE GENOMIC DNA]</scope>
    <source>
        <strain evidence="1 2">CBS H-5679</strain>
    </source>
</reference>